<dbReference type="EMBL" id="GBXM01018482">
    <property type="protein sequence ID" value="JAH90095.1"/>
    <property type="molecule type" value="Transcribed_RNA"/>
</dbReference>
<name>A0A0E9WKH9_ANGAN</name>
<accession>A0A0E9WKH9</accession>
<evidence type="ECO:0000256" key="1">
    <source>
        <dbReference type="SAM" id="SignalP"/>
    </source>
</evidence>
<feature type="signal peptide" evidence="1">
    <location>
        <begin position="1"/>
        <end position="22"/>
    </location>
</feature>
<keyword evidence="1" id="KW-0732">Signal</keyword>
<organism evidence="2">
    <name type="scientific">Anguilla anguilla</name>
    <name type="common">European freshwater eel</name>
    <name type="synonym">Muraena anguilla</name>
    <dbReference type="NCBI Taxonomy" id="7936"/>
    <lineage>
        <taxon>Eukaryota</taxon>
        <taxon>Metazoa</taxon>
        <taxon>Chordata</taxon>
        <taxon>Craniata</taxon>
        <taxon>Vertebrata</taxon>
        <taxon>Euteleostomi</taxon>
        <taxon>Actinopterygii</taxon>
        <taxon>Neopterygii</taxon>
        <taxon>Teleostei</taxon>
        <taxon>Anguilliformes</taxon>
        <taxon>Anguillidae</taxon>
        <taxon>Anguilla</taxon>
    </lineage>
</organism>
<proteinExistence type="predicted"/>
<reference evidence="2" key="2">
    <citation type="journal article" date="2015" name="Fish Shellfish Immunol.">
        <title>Early steps in the European eel (Anguilla anguilla)-Vibrio vulnificus interaction in the gills: Role of the RtxA13 toxin.</title>
        <authorList>
            <person name="Callol A."/>
            <person name="Pajuelo D."/>
            <person name="Ebbesson L."/>
            <person name="Teles M."/>
            <person name="MacKenzie S."/>
            <person name="Amaro C."/>
        </authorList>
    </citation>
    <scope>NUCLEOTIDE SEQUENCE</scope>
</reference>
<reference evidence="2" key="1">
    <citation type="submission" date="2014-11" db="EMBL/GenBank/DDBJ databases">
        <authorList>
            <person name="Amaro Gonzalez C."/>
        </authorList>
    </citation>
    <scope>NUCLEOTIDE SEQUENCE</scope>
</reference>
<feature type="chain" id="PRO_5002434380" evidence="1">
    <location>
        <begin position="23"/>
        <end position="55"/>
    </location>
</feature>
<dbReference type="AlphaFoldDB" id="A0A0E9WKH9"/>
<evidence type="ECO:0000313" key="2">
    <source>
        <dbReference type="EMBL" id="JAH90095.1"/>
    </source>
</evidence>
<protein>
    <submittedName>
        <fullName evidence="2">Uncharacterized protein</fullName>
    </submittedName>
</protein>
<sequence length="55" mass="6495">MSLDPFWDVIFWVAFVLFSNNCHDVKTNISSLWRQTDMFILRTPNKTKGSVFPRS</sequence>